<accession>G8YKZ1</accession>
<dbReference type="InterPro" id="IPR022757">
    <property type="entry name" value="Gsf2"/>
</dbReference>
<dbReference type="EMBL" id="FO082054">
    <property type="protein sequence ID" value="CCE88725.1"/>
    <property type="molecule type" value="Genomic_DNA"/>
</dbReference>
<dbReference type="AlphaFoldDB" id="G8YKZ1"/>
<dbReference type="Pfam" id="PF11055">
    <property type="entry name" value="Gsf2"/>
    <property type="match status" value="1"/>
</dbReference>
<sequence>MADTQRRDAKTEKAAAPTAAAAAAEAEFLEVYIRFNNDLEKDYCFQISADTRFRDLLRIFETLPIALRPNLFHKSRPIGFKVSTCPGYLTEDGALLFSYETEDPRFQRTVALDAKVSDEVWPGQLVLPVWEFDHFGHYAFISALLVWLYTDLPDYMSPTPGICLTNQLTRGCAKLAFAFGIDNLGHALLNDIAEPAGFAAQNIFFVIHIIKLSIIYLFVLSGTFNPIRVFRTPGSRVPKDVTKEQLLEIGWTGARRATWDEYKEFYRDYKIKEYGGLVQAHTAGLFEKLKDLGVHLGEGEGFNTPLDSKTSLDDLLDENNEKFTLCYDYIALVGENFAQNVPSEPEKLQESVKQFRRYGPFNSNSTIRSIVNRRKALGDSSLVSK</sequence>
<proteinExistence type="predicted"/>
<gene>
    <name evidence="2" type="primary">Piso0_001503</name>
    <name evidence="2" type="ORF">GNLVRS01_PISO0F07837g</name>
</gene>
<feature type="transmembrane region" description="Helical" evidence="1">
    <location>
        <begin position="203"/>
        <end position="224"/>
    </location>
</feature>
<dbReference type="HOGENOM" id="CLU_719597_0_0_1"/>
<dbReference type="STRING" id="559304.G8YKZ1"/>
<protein>
    <submittedName>
        <fullName evidence="2">Piso0_001503 protein</fullName>
    </submittedName>
</protein>
<reference evidence="2 3" key="1">
    <citation type="journal article" date="2012" name="G3 (Bethesda)">
        <title>Pichia sorbitophila, an interspecies yeast hybrid reveals early steps of genome resolution following polyploidization.</title>
        <authorList>
            <person name="Leh Louis V."/>
            <person name="Despons L."/>
            <person name="Friedrich A."/>
            <person name="Martin T."/>
            <person name="Durrens P."/>
            <person name="Casaregola S."/>
            <person name="Neuveglise C."/>
            <person name="Fairhead C."/>
            <person name="Marck C."/>
            <person name="Cruz J.A."/>
            <person name="Straub M.L."/>
            <person name="Kugler V."/>
            <person name="Sacerdot C."/>
            <person name="Uzunov Z."/>
            <person name="Thierry A."/>
            <person name="Weiss S."/>
            <person name="Bleykasten C."/>
            <person name="De Montigny J."/>
            <person name="Jacques N."/>
            <person name="Jung P."/>
            <person name="Lemaire M."/>
            <person name="Mallet S."/>
            <person name="Morel G."/>
            <person name="Richard G.F."/>
            <person name="Sarkar A."/>
            <person name="Savel G."/>
            <person name="Schacherer J."/>
            <person name="Seret M.L."/>
            <person name="Talla E."/>
            <person name="Samson G."/>
            <person name="Jubin C."/>
            <person name="Poulain J."/>
            <person name="Vacherie B."/>
            <person name="Barbe V."/>
            <person name="Pelletier E."/>
            <person name="Sherman D.J."/>
            <person name="Westhof E."/>
            <person name="Weissenbach J."/>
            <person name="Baret P.V."/>
            <person name="Wincker P."/>
            <person name="Gaillardin C."/>
            <person name="Dujon B."/>
            <person name="Souciet J.L."/>
        </authorList>
    </citation>
    <scope>NUCLEOTIDE SEQUENCE [LARGE SCALE GENOMIC DNA]</scope>
    <source>
        <strain evidence="3">ATCC MYA-4447 / BCRC 22081 / CBS 7064 / NBRC 10061 / NRRL Y-12695</strain>
    </source>
</reference>
<dbReference type="eggNOG" id="ENOG502QT03">
    <property type="taxonomic scope" value="Eukaryota"/>
</dbReference>
<dbReference type="OrthoDB" id="4076669at2759"/>
<dbReference type="FunCoup" id="G8YKZ1">
    <property type="interactions" value="216"/>
</dbReference>
<keyword evidence="3" id="KW-1185">Reference proteome</keyword>
<keyword evidence="1" id="KW-0472">Membrane</keyword>
<keyword evidence="1" id="KW-0812">Transmembrane</keyword>
<dbReference type="OMA" id="IMLAWLY"/>
<keyword evidence="1" id="KW-1133">Transmembrane helix</keyword>
<organism evidence="2 3">
    <name type="scientific">Pichia sorbitophila (strain ATCC MYA-4447 / BCRC 22081 / CBS 7064 / NBRC 10061 / NRRL Y-12695)</name>
    <name type="common">Hybrid yeast</name>
    <dbReference type="NCBI Taxonomy" id="559304"/>
    <lineage>
        <taxon>Eukaryota</taxon>
        <taxon>Fungi</taxon>
        <taxon>Dikarya</taxon>
        <taxon>Ascomycota</taxon>
        <taxon>Saccharomycotina</taxon>
        <taxon>Pichiomycetes</taxon>
        <taxon>Debaryomycetaceae</taxon>
        <taxon>Millerozyma</taxon>
    </lineage>
</organism>
<evidence type="ECO:0000313" key="3">
    <source>
        <dbReference type="Proteomes" id="UP000005222"/>
    </source>
</evidence>
<dbReference type="InParanoid" id="G8YKZ1"/>
<dbReference type="Proteomes" id="UP000005222">
    <property type="component" value="Chromosome F"/>
</dbReference>
<evidence type="ECO:0000313" key="2">
    <source>
        <dbReference type="EMBL" id="CCE88725.1"/>
    </source>
</evidence>
<evidence type="ECO:0000256" key="1">
    <source>
        <dbReference type="SAM" id="Phobius"/>
    </source>
</evidence>
<name>G8YKZ1_PICSO</name>